<feature type="domain" description="HTH gntR-type" evidence="4">
    <location>
        <begin position="28"/>
        <end position="95"/>
    </location>
</feature>
<dbReference type="CDD" id="cd07377">
    <property type="entry name" value="WHTH_GntR"/>
    <property type="match status" value="1"/>
</dbReference>
<evidence type="ECO:0000256" key="2">
    <source>
        <dbReference type="ARBA" id="ARBA00023125"/>
    </source>
</evidence>
<reference evidence="5 6" key="1">
    <citation type="submission" date="2021-01" db="EMBL/GenBank/DDBJ databases">
        <title>Roseomonas sp. nov, a bacterium isolated from an oil production mixture in Yumen Oilfield.</title>
        <authorList>
            <person name="Wu D."/>
        </authorList>
    </citation>
    <scope>NUCLEOTIDE SEQUENCE [LARGE SCALE GENOMIC DNA]</scope>
    <source>
        <strain evidence="5 6">ROY-5-3</strain>
    </source>
</reference>
<keyword evidence="6" id="KW-1185">Reference proteome</keyword>
<dbReference type="EMBL" id="JAERQM010000004">
    <property type="protein sequence ID" value="MBU8545111.1"/>
    <property type="molecule type" value="Genomic_DNA"/>
</dbReference>
<keyword evidence="3" id="KW-0804">Transcription</keyword>
<proteinExistence type="predicted"/>
<dbReference type="RefSeq" id="WP_216876891.1">
    <property type="nucleotide sequence ID" value="NZ_JAERQM010000004.1"/>
</dbReference>
<gene>
    <name evidence="5" type="ORF">JJQ90_15430</name>
</gene>
<dbReference type="PANTHER" id="PTHR43537">
    <property type="entry name" value="TRANSCRIPTIONAL REGULATOR, GNTR FAMILY"/>
    <property type="match status" value="1"/>
</dbReference>
<dbReference type="Proteomes" id="UP000689967">
    <property type="component" value="Unassembled WGS sequence"/>
</dbReference>
<evidence type="ECO:0000256" key="3">
    <source>
        <dbReference type="ARBA" id="ARBA00023163"/>
    </source>
</evidence>
<organism evidence="5 6">
    <name type="scientific">Falsiroseomonas oleicola</name>
    <dbReference type="NCBI Taxonomy" id="2801474"/>
    <lineage>
        <taxon>Bacteria</taxon>
        <taxon>Pseudomonadati</taxon>
        <taxon>Pseudomonadota</taxon>
        <taxon>Alphaproteobacteria</taxon>
        <taxon>Acetobacterales</taxon>
        <taxon>Roseomonadaceae</taxon>
        <taxon>Falsiroseomonas</taxon>
    </lineage>
</organism>
<evidence type="ECO:0000259" key="4">
    <source>
        <dbReference type="PROSITE" id="PS50949"/>
    </source>
</evidence>
<dbReference type="InterPro" id="IPR011711">
    <property type="entry name" value="GntR_C"/>
</dbReference>
<dbReference type="PANTHER" id="PTHR43537:SF5">
    <property type="entry name" value="UXU OPERON TRANSCRIPTIONAL REGULATOR"/>
    <property type="match status" value="1"/>
</dbReference>
<keyword evidence="2" id="KW-0238">DNA-binding</keyword>
<evidence type="ECO:0000256" key="1">
    <source>
        <dbReference type="ARBA" id="ARBA00023015"/>
    </source>
</evidence>
<dbReference type="Pfam" id="PF00392">
    <property type="entry name" value="GntR"/>
    <property type="match status" value="1"/>
</dbReference>
<sequence length="247" mass="26717">MTAESNNPPETGDSAVSDARRLAPVHPRTMVEQAAEAVVAAAARGVFLPGDRLVEAEIARELGISRVPVREALRLLESQGIVVSTPYKGMRLMQVTNRAVAELMRVRAALESLALREILANGPATEALLSPARRAAQRYNAVAEGSDTAAIVAADEAYHGEICRLSGNGVLHGIWLSVARQLSVVWGLGHDVRPKPRISKEHDEILDLLARGDGDAAQASLTRHLSWHEDLDFEKAVARRRQAKPRG</sequence>
<evidence type="ECO:0000313" key="6">
    <source>
        <dbReference type="Proteomes" id="UP000689967"/>
    </source>
</evidence>
<dbReference type="PROSITE" id="PS50949">
    <property type="entry name" value="HTH_GNTR"/>
    <property type="match status" value="1"/>
</dbReference>
<evidence type="ECO:0000313" key="5">
    <source>
        <dbReference type="EMBL" id="MBU8545111.1"/>
    </source>
</evidence>
<dbReference type="Pfam" id="PF07729">
    <property type="entry name" value="FCD"/>
    <property type="match status" value="1"/>
</dbReference>
<protein>
    <submittedName>
        <fullName evidence="5">GntR family transcriptional regulator</fullName>
    </submittedName>
</protein>
<dbReference type="InterPro" id="IPR000524">
    <property type="entry name" value="Tscrpt_reg_HTH_GntR"/>
</dbReference>
<accession>A0ABS6HC94</accession>
<dbReference type="SMART" id="SM00345">
    <property type="entry name" value="HTH_GNTR"/>
    <property type="match status" value="1"/>
</dbReference>
<dbReference type="SMART" id="SM00895">
    <property type="entry name" value="FCD"/>
    <property type="match status" value="1"/>
</dbReference>
<name>A0ABS6HC94_9PROT</name>
<keyword evidence="1" id="KW-0805">Transcription regulation</keyword>
<comment type="caution">
    <text evidence="5">The sequence shown here is derived from an EMBL/GenBank/DDBJ whole genome shotgun (WGS) entry which is preliminary data.</text>
</comment>